<feature type="compositionally biased region" description="Low complexity" evidence="1">
    <location>
        <begin position="159"/>
        <end position="176"/>
    </location>
</feature>
<feature type="region of interest" description="Disordered" evidence="1">
    <location>
        <begin position="1"/>
        <end position="99"/>
    </location>
</feature>
<name>A0AAU2AB24_9ACTN</name>
<accession>A0AAU2AB24</accession>
<sequence>MQAPLPRRSKGPSAIAAASAAVARPGSESEDDSEPRPEPEAPTPPMSAAAAAFVVEEPAEPATPAQPAKPAKPGTPAEPETSAQPARTVKATVAPPPAGRRLPQVALLAGAIVVGAALIGGAIIVVGSGDDDDDGQASASAPSAVSGTTQGGGPSAGEPSRPGSASPSVSPSTSPSAKNRTSASPKSPAAEPTKDSGAGAPVQDEPSATVAADDDDGGVANGSVSSDADTSCTATAGSGAITGYFACASAGNVRLQVTFHTSERFLHAFFDTDGNTATGYQLPYPSPSALGADYMIENGVLYRSRSTSWKWSEIAARPTETVSGSTYTWTLPLSRLGSPTGTQRVQFNAGTDFTPVLTFSPK</sequence>
<evidence type="ECO:0000256" key="2">
    <source>
        <dbReference type="SAM" id="Phobius"/>
    </source>
</evidence>
<dbReference type="AlphaFoldDB" id="A0AAU2AB24"/>
<feature type="transmembrane region" description="Helical" evidence="2">
    <location>
        <begin position="105"/>
        <end position="126"/>
    </location>
</feature>
<feature type="compositionally biased region" description="Low complexity" evidence="1">
    <location>
        <begin position="46"/>
        <end position="81"/>
    </location>
</feature>
<gene>
    <name evidence="3" type="ORF">OHA22_36395</name>
</gene>
<feature type="region of interest" description="Disordered" evidence="1">
    <location>
        <begin position="131"/>
        <end position="230"/>
    </location>
</feature>
<keyword evidence="2" id="KW-0472">Membrane</keyword>
<evidence type="ECO:0008006" key="4">
    <source>
        <dbReference type="Google" id="ProtNLM"/>
    </source>
</evidence>
<keyword evidence="2" id="KW-1133">Transmembrane helix</keyword>
<evidence type="ECO:0000313" key="3">
    <source>
        <dbReference type="EMBL" id="WTT20621.1"/>
    </source>
</evidence>
<reference evidence="3" key="1">
    <citation type="submission" date="2022-10" db="EMBL/GenBank/DDBJ databases">
        <title>The complete genomes of actinobacterial strains from the NBC collection.</title>
        <authorList>
            <person name="Joergensen T.S."/>
            <person name="Alvarez Arevalo M."/>
            <person name="Sterndorff E.B."/>
            <person name="Faurdal D."/>
            <person name="Vuksanovic O."/>
            <person name="Mourched A.-S."/>
            <person name="Charusanti P."/>
            <person name="Shaw S."/>
            <person name="Blin K."/>
            <person name="Weber T."/>
        </authorList>
    </citation>
    <scope>NUCLEOTIDE SEQUENCE</scope>
    <source>
        <strain evidence="3">NBC_00093</strain>
    </source>
</reference>
<proteinExistence type="predicted"/>
<organism evidence="3">
    <name type="scientific">Streptomyces sp. NBC_00093</name>
    <dbReference type="NCBI Taxonomy" id="2975649"/>
    <lineage>
        <taxon>Bacteria</taxon>
        <taxon>Bacillati</taxon>
        <taxon>Actinomycetota</taxon>
        <taxon>Actinomycetes</taxon>
        <taxon>Kitasatosporales</taxon>
        <taxon>Streptomycetaceae</taxon>
        <taxon>Streptomyces</taxon>
    </lineage>
</organism>
<feature type="compositionally biased region" description="Low complexity" evidence="1">
    <location>
        <begin position="13"/>
        <end position="26"/>
    </location>
</feature>
<dbReference type="EMBL" id="CP108222">
    <property type="protein sequence ID" value="WTT20621.1"/>
    <property type="molecule type" value="Genomic_DNA"/>
</dbReference>
<evidence type="ECO:0000256" key="1">
    <source>
        <dbReference type="SAM" id="MobiDB-lite"/>
    </source>
</evidence>
<keyword evidence="2" id="KW-0812">Transmembrane</keyword>
<protein>
    <recommendedName>
        <fullName evidence="4">Serine/threonine protein kinase</fullName>
    </recommendedName>
</protein>